<dbReference type="Proteomes" id="UP001152300">
    <property type="component" value="Unassembled WGS sequence"/>
</dbReference>
<feature type="region of interest" description="Disordered" evidence="1">
    <location>
        <begin position="95"/>
        <end position="114"/>
    </location>
</feature>
<dbReference type="InterPro" id="IPR016181">
    <property type="entry name" value="Acyl_CoA_acyltransferase"/>
</dbReference>
<dbReference type="PANTHER" id="PTHR42791:SF17">
    <property type="entry name" value="ACETYLTRANSFERASE, GNAT FAMILY FAMILY (AFU_ORTHOLOGUE AFUA_8G05690)"/>
    <property type="match status" value="1"/>
</dbReference>
<evidence type="ECO:0000313" key="4">
    <source>
        <dbReference type="Proteomes" id="UP001152300"/>
    </source>
</evidence>
<feature type="region of interest" description="Disordered" evidence="1">
    <location>
        <begin position="125"/>
        <end position="150"/>
    </location>
</feature>
<sequence>MAITHPSTPPTTHHTKPTSPPKQTPQITLHPLTQSDLPRLSLLEHLAFEHDEFSDLAFGRERGSPEALQMRSEQFGKFLSRGDCWFVKAVLSNGGKGKGKGKEEKGEEDGGEEYGDEIVGVAGWMSGGGGEGEGSGDGKQEEKEKGKGDEVLEVPEVPEIPKVKTKEELEKIWGKGSNFKLCEDVFVRGDEYMFKACGKERWLKLNILVIHPHYQRHGIGTLLLKQGLQLADSGEAFPPSPTPSSPIQTQTQTQTQPKTPIQVILGASPWGIGLYRKHGFQEVHSMDIRLDLYEGGEGMGSTSHVIMRRAPCCEGVGSGEDGEKGLERA</sequence>
<name>A0A9X0ARA6_9HELO</name>
<feature type="domain" description="N-acetyltransferase" evidence="2">
    <location>
        <begin position="138"/>
        <end position="312"/>
    </location>
</feature>
<evidence type="ECO:0000256" key="1">
    <source>
        <dbReference type="SAM" id="MobiDB-lite"/>
    </source>
</evidence>
<dbReference type="PANTHER" id="PTHR42791">
    <property type="entry name" value="GNAT FAMILY ACETYLTRANSFERASE"/>
    <property type="match status" value="1"/>
</dbReference>
<accession>A0A9X0ARA6</accession>
<proteinExistence type="predicted"/>
<dbReference type="CDD" id="cd04301">
    <property type="entry name" value="NAT_SF"/>
    <property type="match status" value="1"/>
</dbReference>
<protein>
    <recommendedName>
        <fullName evidence="2">N-acetyltransferase domain-containing protein</fullName>
    </recommendedName>
</protein>
<dbReference type="Gene3D" id="3.40.630.30">
    <property type="match status" value="1"/>
</dbReference>
<feature type="region of interest" description="Disordered" evidence="1">
    <location>
        <begin position="233"/>
        <end position="258"/>
    </location>
</feature>
<dbReference type="GO" id="GO:0016747">
    <property type="term" value="F:acyltransferase activity, transferring groups other than amino-acyl groups"/>
    <property type="evidence" value="ECO:0007669"/>
    <property type="project" value="InterPro"/>
</dbReference>
<evidence type="ECO:0000259" key="2">
    <source>
        <dbReference type="PROSITE" id="PS51186"/>
    </source>
</evidence>
<evidence type="ECO:0000313" key="3">
    <source>
        <dbReference type="EMBL" id="KAJ8067469.1"/>
    </source>
</evidence>
<dbReference type="PROSITE" id="PS51186">
    <property type="entry name" value="GNAT"/>
    <property type="match status" value="1"/>
</dbReference>
<feature type="compositionally biased region" description="Low complexity" evidence="1">
    <location>
        <begin position="245"/>
        <end position="258"/>
    </location>
</feature>
<comment type="caution">
    <text evidence="3">The sequence shown here is derived from an EMBL/GenBank/DDBJ whole genome shotgun (WGS) entry which is preliminary data.</text>
</comment>
<dbReference type="AlphaFoldDB" id="A0A9X0ARA6"/>
<keyword evidence="4" id="KW-1185">Reference proteome</keyword>
<feature type="region of interest" description="Disordered" evidence="1">
    <location>
        <begin position="1"/>
        <end position="29"/>
    </location>
</feature>
<feature type="compositionally biased region" description="Gly residues" evidence="1">
    <location>
        <begin position="125"/>
        <end position="135"/>
    </location>
</feature>
<organism evidence="3 4">
    <name type="scientific">Sclerotinia nivalis</name>
    <dbReference type="NCBI Taxonomy" id="352851"/>
    <lineage>
        <taxon>Eukaryota</taxon>
        <taxon>Fungi</taxon>
        <taxon>Dikarya</taxon>
        <taxon>Ascomycota</taxon>
        <taxon>Pezizomycotina</taxon>
        <taxon>Leotiomycetes</taxon>
        <taxon>Helotiales</taxon>
        <taxon>Sclerotiniaceae</taxon>
        <taxon>Sclerotinia</taxon>
    </lineage>
</organism>
<dbReference type="InterPro" id="IPR000182">
    <property type="entry name" value="GNAT_dom"/>
</dbReference>
<dbReference type="SUPFAM" id="SSF55729">
    <property type="entry name" value="Acyl-CoA N-acyltransferases (Nat)"/>
    <property type="match status" value="1"/>
</dbReference>
<feature type="compositionally biased region" description="Low complexity" evidence="1">
    <location>
        <begin position="1"/>
        <end position="12"/>
    </location>
</feature>
<reference evidence="3" key="1">
    <citation type="submission" date="2022-11" db="EMBL/GenBank/DDBJ databases">
        <title>Genome Resource of Sclerotinia nivalis Strain SnTB1, a Plant Pathogen Isolated from American Ginseng.</title>
        <authorList>
            <person name="Fan S."/>
        </authorList>
    </citation>
    <scope>NUCLEOTIDE SEQUENCE</scope>
    <source>
        <strain evidence="3">SnTB1</strain>
    </source>
</reference>
<gene>
    <name evidence="3" type="ORF">OCU04_004814</name>
</gene>
<dbReference type="InterPro" id="IPR052523">
    <property type="entry name" value="Trichothecene_AcTrans"/>
</dbReference>
<dbReference type="EMBL" id="JAPEIS010000004">
    <property type="protein sequence ID" value="KAJ8067469.1"/>
    <property type="molecule type" value="Genomic_DNA"/>
</dbReference>
<dbReference type="OrthoDB" id="2832510at2759"/>
<feature type="compositionally biased region" description="Basic and acidic residues" evidence="1">
    <location>
        <begin position="136"/>
        <end position="150"/>
    </location>
</feature>